<evidence type="ECO:0000313" key="6">
    <source>
        <dbReference type="EMBL" id="KAK3758545.1"/>
    </source>
</evidence>
<dbReference type="Gene3D" id="2.60.40.10">
    <property type="entry name" value="Immunoglobulins"/>
    <property type="match status" value="2"/>
</dbReference>
<dbReference type="Gene3D" id="2.60.40.690">
    <property type="entry name" value="Alpha-macroglobulin, receptor-binding domain"/>
    <property type="match status" value="1"/>
</dbReference>
<feature type="domain" description="Alpha-2-macroglobulin bait region" evidence="3">
    <location>
        <begin position="663"/>
        <end position="794"/>
    </location>
</feature>
<sequence>MIVLFKPATKSPLQATTEKSTESVDPRLFFFNSVKVCTCQGCVFSWTHGSFGKMDLPPKHWGDTRLFLMLRNYQSTISSQIDKEIAPRMEYFENESFLGIFGITLWPQPFNMWLQLAFTAMLISMVSTLVTNQQEQNCLLDSQTGCSFARSPEYMIIAPRRIRPLQVFQVFASILHMKKYQEYVHVHVSIIRDDEEYAGTVLRFDRPSSRIMQLRMPASAQEGRYKLRVEGRLQESAMGNIWQNETDIELYNKQASLFMQMSKPLYRQGQMVHFRIIPILPNMMPKYGSMIIYIDDPTGIPVRRWQGLQTNAGGIVSQSFLLSDQPNYGTWHIRVIAFGHTYRHPFVVEEFWEPRFDVNVSVPPYLMIMKDINSKIKGVALANHTSGRPCKGNATISVFFRPREEVWNSTEGWMKPYLDATMSQSGRISGVPLSRPDYKPVVDVPVKDYHMYFPYHYRFIDYFDGRIDFQYSLKQLLEIAGQYTGDSADNIIQRDKVVETLVGSEFVFFLNVTDWYSGLNRTGWAGTILFDNKIKLKFVGGAVRTFKPNSIMKVQVAVSKYDGTPVTGGAVTIRPSISNDGTVSNQIQSGGSQTQTLKKGIAEFEYTLGPDAQNMILTASYHDGDKTYQGGQAVYQNPEFERRDVEPITLRSWRYYSPSNSYITIMTSTDYPKVNEFMIFHVRTSTYVPRIYYQIIAQSNIIIGDELEMTSNQKTFAIALSREMVPTARIVVFYIRQPEELVVDVLNFFVDGTGQNQVKLDINLGKDFSRDTVEFNAYADPGSYAAFSGMLLDLYSRGLSDGITENKLIDELMSYDSASNSSYKQLWRVSDTEFEYNFFHGYDYGVDANTSFSSAGLIVLTDARVPRIFNEFKCRTEEGGGGQMPCFTAKEGDCFTVAQQCNGLLDGCPTDGADEWGCPEEEMVETHSSPLDRVSRVMRFYDNSSWAWQEIFVKPNGRVDFRVDVPKYPLSWVINGISISRDLGLGIMKQPVRYDAARYMYIQVEHPKHIVRGEQIGVRVTVFNYWYDDDYLEVLITMHGGPDTEFVAVGDMGVVSSYSPTTHTGDHQTIVFLEPGESKDIYMPIMPARTLIRGTLNFRVSATCFMERDEYHGTMDVKPDGVMNYYHTPYLIDLIRYGAEKIPEFEVPIDEQFRELEVRENRYVPESGVATMSLFGDIVTPGFFEDYLNAENILHRPYGAGEMIAFNFAYNLYTLKFMKASEQLDQVQLQKSLREMNIALQRILGYMNATDGSMKMFRDDSTPSLWLTAFVAKIVHEANFGEWERDLFIPRSLINKMVVYICSRQNTTTGAFEPLPGDITYDRKMTSLKSLLNSKLQADPIPLTAYILIALYETTDVSGDAAFAVAPARRLASEFLFNSIENITEPFQFAIVTYALSLSQKPAPWDKLWEMRRNDSDGIYFADKQVYENPSDFLNTVRYIKPRQELMNDAYAVQATAYALMAHIQTNQGLKYEREMMMAWLSEMRNSIGGFASTQDTILAMEAMLKFTQRDPHRNEFKVETMMTSTASTNWQVIFTLLKKDYIRLSKASLPPKKVYGFVSPNAQGTGRALLQLTTTVNVEFPWLLKMPQRDREGDGEYIKFFDLYVDDLRFSGRNDSIMEMTNCVSWVYQTRSLTSGLAVLEVDIPTGYVVMNDTLRNYVRSGMVPNLKRAEFYGRKVVFYFDFLDASRTCVFFRADRWNPVANATIQHRMRVYDYYEPGMHNTTLYTTKNLFLMNICFVCGSYQCPYCPYFNTATLASAGLHLLIFLAAVFVVQRLLLRSGR</sequence>
<dbReference type="Pfam" id="PF07677">
    <property type="entry name" value="A2M_recep"/>
    <property type="match status" value="1"/>
</dbReference>
<dbReference type="EMBL" id="JAWDGP010005269">
    <property type="protein sequence ID" value="KAK3758545.1"/>
    <property type="molecule type" value="Genomic_DNA"/>
</dbReference>
<keyword evidence="2" id="KW-0812">Transmembrane</keyword>
<dbReference type="Pfam" id="PF07678">
    <property type="entry name" value="TED_complement"/>
    <property type="match status" value="1"/>
</dbReference>
<dbReference type="SMART" id="SM01359">
    <property type="entry name" value="A2M_N_2"/>
    <property type="match status" value="1"/>
</dbReference>
<dbReference type="Gene3D" id="2.60.40.1930">
    <property type="match status" value="2"/>
</dbReference>
<dbReference type="InterPro" id="IPR050473">
    <property type="entry name" value="A2M/Complement_sys"/>
</dbReference>
<dbReference type="SUPFAM" id="SSF48239">
    <property type="entry name" value="Terpenoid cyclases/Protein prenyltransferases"/>
    <property type="match status" value="1"/>
</dbReference>
<dbReference type="Pfam" id="PF07703">
    <property type="entry name" value="A2M_BRD"/>
    <property type="match status" value="1"/>
</dbReference>
<dbReference type="Proteomes" id="UP001283361">
    <property type="component" value="Unassembled WGS sequence"/>
</dbReference>
<keyword evidence="1" id="KW-1015">Disulfide bond</keyword>
<dbReference type="InterPro" id="IPR011625">
    <property type="entry name" value="A2M_N_BRD"/>
</dbReference>
<keyword evidence="2" id="KW-0472">Membrane</keyword>
<dbReference type="InterPro" id="IPR001599">
    <property type="entry name" value="Macroglobln_a2"/>
</dbReference>
<evidence type="ECO:0000256" key="1">
    <source>
        <dbReference type="ARBA" id="ARBA00023157"/>
    </source>
</evidence>
<dbReference type="SUPFAM" id="SSF49410">
    <property type="entry name" value="Alpha-macroglobulin receptor domain"/>
    <property type="match status" value="1"/>
</dbReference>
<proteinExistence type="predicted"/>
<dbReference type="GO" id="GO:0004866">
    <property type="term" value="F:endopeptidase inhibitor activity"/>
    <property type="evidence" value="ECO:0007669"/>
    <property type="project" value="InterPro"/>
</dbReference>
<evidence type="ECO:0000259" key="4">
    <source>
        <dbReference type="SMART" id="SM01360"/>
    </source>
</evidence>
<feature type="domain" description="Alpha-macroglobulin receptor-binding" evidence="5">
    <location>
        <begin position="1636"/>
        <end position="1727"/>
    </location>
</feature>
<dbReference type="Pfam" id="PF01835">
    <property type="entry name" value="MG2"/>
    <property type="match status" value="1"/>
</dbReference>
<feature type="domain" description="Alpha-2-macroglobulin" evidence="4">
    <location>
        <begin position="945"/>
        <end position="1036"/>
    </location>
</feature>
<protein>
    <recommendedName>
        <fullName evidence="8">CD109 antigen</fullName>
    </recommendedName>
</protein>
<comment type="caution">
    <text evidence="6">The sequence shown here is derived from an EMBL/GenBank/DDBJ whole genome shotgun (WGS) entry which is preliminary data.</text>
</comment>
<dbReference type="GO" id="GO:0005615">
    <property type="term" value="C:extracellular space"/>
    <property type="evidence" value="ECO:0007669"/>
    <property type="project" value="InterPro"/>
</dbReference>
<dbReference type="InterPro" id="IPR008930">
    <property type="entry name" value="Terpenoid_cyclase/PrenylTrfase"/>
</dbReference>
<dbReference type="InterPro" id="IPR013783">
    <property type="entry name" value="Ig-like_fold"/>
</dbReference>
<dbReference type="SMART" id="SM01360">
    <property type="entry name" value="A2M"/>
    <property type="match status" value="1"/>
</dbReference>
<dbReference type="InterPro" id="IPR002890">
    <property type="entry name" value="MG2"/>
</dbReference>
<reference evidence="6" key="1">
    <citation type="journal article" date="2023" name="G3 (Bethesda)">
        <title>A reference genome for the long-term kleptoplast-retaining sea slug Elysia crispata morphotype clarki.</title>
        <authorList>
            <person name="Eastman K.E."/>
            <person name="Pendleton A.L."/>
            <person name="Shaikh M.A."/>
            <person name="Suttiyut T."/>
            <person name="Ogas R."/>
            <person name="Tomko P."/>
            <person name="Gavelis G."/>
            <person name="Widhalm J.R."/>
            <person name="Wisecaver J.H."/>
        </authorList>
    </citation>
    <scope>NUCLEOTIDE SEQUENCE</scope>
    <source>
        <strain evidence="6">ECLA1</strain>
    </source>
</reference>
<keyword evidence="2" id="KW-1133">Transmembrane helix</keyword>
<organism evidence="6 7">
    <name type="scientific">Elysia crispata</name>
    <name type="common">lettuce slug</name>
    <dbReference type="NCBI Taxonomy" id="231223"/>
    <lineage>
        <taxon>Eukaryota</taxon>
        <taxon>Metazoa</taxon>
        <taxon>Spiralia</taxon>
        <taxon>Lophotrochozoa</taxon>
        <taxon>Mollusca</taxon>
        <taxon>Gastropoda</taxon>
        <taxon>Heterobranchia</taxon>
        <taxon>Euthyneura</taxon>
        <taxon>Panpulmonata</taxon>
        <taxon>Sacoglossa</taxon>
        <taxon>Placobranchoidea</taxon>
        <taxon>Plakobranchidae</taxon>
        <taxon>Elysia</taxon>
    </lineage>
</organism>
<feature type="transmembrane region" description="Helical" evidence="2">
    <location>
        <begin position="1751"/>
        <end position="1774"/>
    </location>
</feature>
<gene>
    <name evidence="6" type="ORF">RRG08_058812</name>
</gene>
<dbReference type="Gene3D" id="2.60.40.2950">
    <property type="match status" value="1"/>
</dbReference>
<dbReference type="PANTHER" id="PTHR11412:SF146">
    <property type="entry name" value="CD109 ANTIGEN"/>
    <property type="match status" value="1"/>
</dbReference>
<accession>A0AAE0YX48</accession>
<evidence type="ECO:0008006" key="8">
    <source>
        <dbReference type="Google" id="ProtNLM"/>
    </source>
</evidence>
<evidence type="ECO:0000256" key="2">
    <source>
        <dbReference type="SAM" id="Phobius"/>
    </source>
</evidence>
<name>A0AAE0YX48_9GAST</name>
<dbReference type="Pfam" id="PF00207">
    <property type="entry name" value="A2M"/>
    <property type="match status" value="1"/>
</dbReference>
<dbReference type="PANTHER" id="PTHR11412">
    <property type="entry name" value="MACROGLOBULIN / COMPLEMENT"/>
    <property type="match status" value="1"/>
</dbReference>
<dbReference type="InterPro" id="IPR036595">
    <property type="entry name" value="A-macroglobulin_rcpt-bd_sf"/>
</dbReference>
<evidence type="ECO:0000259" key="5">
    <source>
        <dbReference type="SMART" id="SM01361"/>
    </source>
</evidence>
<dbReference type="Gene3D" id="2.20.130.20">
    <property type="match status" value="1"/>
</dbReference>
<dbReference type="InterPro" id="IPR011626">
    <property type="entry name" value="Alpha-macroglobulin_TED"/>
</dbReference>
<dbReference type="Gene3D" id="1.50.10.20">
    <property type="match status" value="1"/>
</dbReference>
<dbReference type="SMART" id="SM01361">
    <property type="entry name" value="A2M_recep"/>
    <property type="match status" value="1"/>
</dbReference>
<dbReference type="InterPro" id="IPR009048">
    <property type="entry name" value="A-macroglobulin_rcpt-bd"/>
</dbReference>
<keyword evidence="7" id="KW-1185">Reference proteome</keyword>
<evidence type="ECO:0000313" key="7">
    <source>
        <dbReference type="Proteomes" id="UP001283361"/>
    </source>
</evidence>
<evidence type="ECO:0000259" key="3">
    <source>
        <dbReference type="SMART" id="SM01359"/>
    </source>
</evidence>